<dbReference type="PROSITE" id="PS51123">
    <property type="entry name" value="OMPA_2"/>
    <property type="match status" value="1"/>
</dbReference>
<dbReference type="AlphaFoldDB" id="A0A653E632"/>
<evidence type="ECO:0000259" key="6">
    <source>
        <dbReference type="PROSITE" id="PS51123"/>
    </source>
</evidence>
<accession>A0A653E632</accession>
<reference evidence="7" key="1">
    <citation type="submission" date="2019-02" db="EMBL/GenBank/DDBJ databases">
        <authorList>
            <consortium name="Genoscope - CEA"/>
            <person name="William W."/>
        </authorList>
    </citation>
    <scope>NUCLEOTIDE SEQUENCE [LARGE SCALE GENOMIC DNA]</scope>
    <source>
        <strain evidence="7">YSy11</strain>
    </source>
</reference>
<dbReference type="PROSITE" id="PS51257">
    <property type="entry name" value="PROKAR_LIPOPROTEIN"/>
    <property type="match status" value="1"/>
</dbReference>
<dbReference type="EMBL" id="LR215729">
    <property type="protein sequence ID" value="VEV97486.1"/>
    <property type="molecule type" value="Genomic_DNA"/>
</dbReference>
<dbReference type="PRINTS" id="PR01021">
    <property type="entry name" value="OMPADOMAIN"/>
</dbReference>
<sequence length="219" mass="22610">MNKWRNLAILTAGVTMLAACTNNPYTGESEAGKSGIYGGIGAVTGAVIGAATSSKKDRGKGALIGAAVGGAAGGGYGYYVDKQEAQLRQRLVGTGVQVQRNGDQLTLIMPGNITFATNSSDISSSFYPTLNSLVTVFKEFDKSGINIVGHTDSTGSLALNQNLSNARAQSVASYLSSNGVAGNRISAYGAGPNQPIASNATEQGRAQNRRVEITLQQMQ</sequence>
<keyword evidence="5" id="KW-0812">Transmembrane</keyword>
<protein>
    <submittedName>
        <fullName evidence="7">Putative outer membrane lipoprotien</fullName>
    </submittedName>
</protein>
<evidence type="ECO:0000313" key="7">
    <source>
        <dbReference type="EMBL" id="VEV97486.1"/>
    </source>
</evidence>
<keyword evidence="3" id="KW-0998">Cell outer membrane</keyword>
<organism evidence="7">
    <name type="scientific">Pseudomonas marincola</name>
    <dbReference type="NCBI Taxonomy" id="437900"/>
    <lineage>
        <taxon>Bacteria</taxon>
        <taxon>Pseudomonadati</taxon>
        <taxon>Pseudomonadota</taxon>
        <taxon>Gammaproteobacteria</taxon>
        <taxon>Pseudomonadales</taxon>
        <taxon>Pseudomonadaceae</taxon>
        <taxon>Pseudomonas</taxon>
    </lineage>
</organism>
<dbReference type="CDD" id="cd07185">
    <property type="entry name" value="OmpA_C-like"/>
    <property type="match status" value="1"/>
</dbReference>
<feature type="transmembrane region" description="Helical" evidence="5">
    <location>
        <begin position="36"/>
        <end position="54"/>
    </location>
</feature>
<keyword evidence="5" id="KW-1133">Transmembrane helix</keyword>
<feature type="domain" description="OmpA-like" evidence="6">
    <location>
        <begin position="102"/>
        <end position="219"/>
    </location>
</feature>
<keyword evidence="2 4" id="KW-0472">Membrane</keyword>
<dbReference type="InterPro" id="IPR039567">
    <property type="entry name" value="Gly-zipper"/>
</dbReference>
<evidence type="ECO:0000256" key="2">
    <source>
        <dbReference type="ARBA" id="ARBA00023136"/>
    </source>
</evidence>
<proteinExistence type="predicted"/>
<dbReference type="PANTHER" id="PTHR30329">
    <property type="entry name" value="STATOR ELEMENT OF FLAGELLAR MOTOR COMPLEX"/>
    <property type="match status" value="1"/>
</dbReference>
<dbReference type="RefSeq" id="WP_069902080.1">
    <property type="nucleotide sequence ID" value="NZ_JBALWF010000002.1"/>
</dbReference>
<feature type="transmembrane region" description="Helical" evidence="5">
    <location>
        <begin position="61"/>
        <end position="79"/>
    </location>
</feature>
<dbReference type="InterPro" id="IPR050330">
    <property type="entry name" value="Bact_OuterMem_StrucFunc"/>
</dbReference>
<gene>
    <name evidence="7" type="primary">yiaD</name>
    <name evidence="7" type="ORF">PMYSY11_2441</name>
</gene>
<dbReference type="Gene3D" id="3.30.1330.60">
    <property type="entry name" value="OmpA-like domain"/>
    <property type="match status" value="1"/>
</dbReference>
<dbReference type="PANTHER" id="PTHR30329:SF21">
    <property type="entry name" value="LIPOPROTEIN YIAD-RELATED"/>
    <property type="match status" value="1"/>
</dbReference>
<dbReference type="GO" id="GO:0009279">
    <property type="term" value="C:cell outer membrane"/>
    <property type="evidence" value="ECO:0007669"/>
    <property type="project" value="UniProtKB-SubCell"/>
</dbReference>
<evidence type="ECO:0000256" key="5">
    <source>
        <dbReference type="SAM" id="Phobius"/>
    </source>
</evidence>
<dbReference type="InterPro" id="IPR006664">
    <property type="entry name" value="OMP_bac"/>
</dbReference>
<dbReference type="Pfam" id="PF00691">
    <property type="entry name" value="OmpA"/>
    <property type="match status" value="1"/>
</dbReference>
<comment type="subcellular location">
    <subcellularLocation>
        <location evidence="1">Cell outer membrane</location>
    </subcellularLocation>
</comment>
<evidence type="ECO:0000256" key="1">
    <source>
        <dbReference type="ARBA" id="ARBA00004442"/>
    </source>
</evidence>
<dbReference type="InterPro" id="IPR006665">
    <property type="entry name" value="OmpA-like"/>
</dbReference>
<dbReference type="InterPro" id="IPR036737">
    <property type="entry name" value="OmpA-like_sf"/>
</dbReference>
<dbReference type="Pfam" id="PF13488">
    <property type="entry name" value="Gly-zipper_Omp"/>
    <property type="match status" value="1"/>
</dbReference>
<evidence type="ECO:0000256" key="4">
    <source>
        <dbReference type="PROSITE-ProRule" id="PRU00473"/>
    </source>
</evidence>
<name>A0A653E632_9PSED</name>
<dbReference type="SUPFAM" id="SSF103088">
    <property type="entry name" value="OmpA-like"/>
    <property type="match status" value="1"/>
</dbReference>
<evidence type="ECO:0000256" key="3">
    <source>
        <dbReference type="ARBA" id="ARBA00023237"/>
    </source>
</evidence>